<proteinExistence type="predicted"/>
<reference evidence="1 2" key="1">
    <citation type="submission" date="2021-06" db="EMBL/GenBank/DDBJ databases">
        <authorList>
            <person name="Palmer J.M."/>
        </authorList>
    </citation>
    <scope>NUCLEOTIDE SEQUENCE [LARGE SCALE GENOMIC DNA]</scope>
    <source>
        <strain evidence="1 2">GA_2019</strain>
        <tissue evidence="1">Muscle</tissue>
    </source>
</reference>
<evidence type="ECO:0000313" key="1">
    <source>
        <dbReference type="EMBL" id="MEQ2168831.1"/>
    </source>
</evidence>
<evidence type="ECO:0000313" key="2">
    <source>
        <dbReference type="Proteomes" id="UP001476798"/>
    </source>
</evidence>
<dbReference type="EMBL" id="JAHRIO010031614">
    <property type="protein sequence ID" value="MEQ2168831.1"/>
    <property type="molecule type" value="Genomic_DNA"/>
</dbReference>
<name>A0ABV0NBR0_9TELE</name>
<keyword evidence="2" id="KW-1185">Reference proteome</keyword>
<organism evidence="1 2">
    <name type="scientific">Goodea atripinnis</name>
    <dbReference type="NCBI Taxonomy" id="208336"/>
    <lineage>
        <taxon>Eukaryota</taxon>
        <taxon>Metazoa</taxon>
        <taxon>Chordata</taxon>
        <taxon>Craniata</taxon>
        <taxon>Vertebrata</taxon>
        <taxon>Euteleostomi</taxon>
        <taxon>Actinopterygii</taxon>
        <taxon>Neopterygii</taxon>
        <taxon>Teleostei</taxon>
        <taxon>Neoteleostei</taxon>
        <taxon>Acanthomorphata</taxon>
        <taxon>Ovalentaria</taxon>
        <taxon>Atherinomorphae</taxon>
        <taxon>Cyprinodontiformes</taxon>
        <taxon>Goodeidae</taxon>
        <taxon>Goodea</taxon>
    </lineage>
</organism>
<sequence length="160" mass="17283">MQEEHTADSAQRFKIVSAKLQKFFDVFWPQIHLPRNSGQTGSQRVGWAEVSLPARSSIEGFVKGARTPLVLATLEIMSGSTLTRTPIAGGGLVLTSGGPEHGLVIPCLCVLHLEEGSRGATSNRFRSRNPNHAIPAQHRRYALPPPVNIGSLRGIPFLVG</sequence>
<accession>A0ABV0NBR0</accession>
<dbReference type="Proteomes" id="UP001476798">
    <property type="component" value="Unassembled WGS sequence"/>
</dbReference>
<comment type="caution">
    <text evidence="1">The sequence shown here is derived from an EMBL/GenBank/DDBJ whole genome shotgun (WGS) entry which is preliminary data.</text>
</comment>
<gene>
    <name evidence="1" type="ORF">GOODEAATRI_018835</name>
</gene>
<protein>
    <submittedName>
        <fullName evidence="1">Uncharacterized protein</fullName>
    </submittedName>
</protein>